<keyword evidence="3" id="KW-0716">Sensory transduction</keyword>
<dbReference type="GO" id="GO:0005886">
    <property type="term" value="C:plasma membrane"/>
    <property type="evidence" value="ECO:0007669"/>
    <property type="project" value="UniProtKB-SubCell"/>
</dbReference>
<evidence type="ECO:0000256" key="6">
    <source>
        <dbReference type="ARBA" id="ARBA00022989"/>
    </source>
</evidence>
<evidence type="ECO:0000313" key="11">
    <source>
        <dbReference type="EMBL" id="QNH68044.1"/>
    </source>
</evidence>
<reference evidence="11" key="1">
    <citation type="journal article" date="2020" name="Front. Physiol.">
        <title>Identification and Expression Profile of Olfactory Receptor Genes Based on Apriona germari (Hope) Antennal Transcriptome.</title>
        <authorList>
            <person name="Qian J.L."/>
            <person name="Mang D.Z."/>
            <person name="Lv G.C."/>
            <person name="Ye J."/>
            <person name="Li Z.Q."/>
            <person name="Chu B."/>
            <person name="Sun L."/>
            <person name="Liu Y.J."/>
            <person name="Zhang L.W."/>
        </authorList>
    </citation>
    <scope>NUCLEOTIDE SEQUENCE</scope>
    <source>
        <tissue evidence="11">Antenna</tissue>
    </source>
</reference>
<keyword evidence="4 10" id="KW-0812">Transmembrane</keyword>
<sequence>MTCALIFGCIGNLILKSKPLAGICYLMGYITALFLLCHGGQRITDETLSVADAVYNSRWYHGDAQIMRDMIIILARSQRPASLGALPLGAMNYSLFLMIIKTSYSYLTLLNQNT</sequence>
<dbReference type="GO" id="GO:0005549">
    <property type="term" value="F:odorant binding"/>
    <property type="evidence" value="ECO:0007669"/>
    <property type="project" value="InterPro"/>
</dbReference>
<dbReference type="AlphaFoldDB" id="A0A7G7WNB8"/>
<keyword evidence="9" id="KW-0807">Transducer</keyword>
<evidence type="ECO:0000256" key="4">
    <source>
        <dbReference type="ARBA" id="ARBA00022692"/>
    </source>
</evidence>
<evidence type="ECO:0000256" key="5">
    <source>
        <dbReference type="ARBA" id="ARBA00022725"/>
    </source>
</evidence>
<keyword evidence="2" id="KW-1003">Cell membrane</keyword>
<dbReference type="Pfam" id="PF02949">
    <property type="entry name" value="7tm_6"/>
    <property type="match status" value="1"/>
</dbReference>
<protein>
    <submittedName>
        <fullName evidence="11">Odorant receptor 19</fullName>
    </submittedName>
</protein>
<name>A0A7G7WNB8_APRGE</name>
<keyword evidence="8 11" id="KW-0675">Receptor</keyword>
<evidence type="ECO:0000256" key="2">
    <source>
        <dbReference type="ARBA" id="ARBA00022475"/>
    </source>
</evidence>
<feature type="transmembrane region" description="Helical" evidence="10">
    <location>
        <begin position="20"/>
        <end position="37"/>
    </location>
</feature>
<evidence type="ECO:0000256" key="7">
    <source>
        <dbReference type="ARBA" id="ARBA00023136"/>
    </source>
</evidence>
<dbReference type="GO" id="GO:0007165">
    <property type="term" value="P:signal transduction"/>
    <property type="evidence" value="ECO:0007669"/>
    <property type="project" value="UniProtKB-KW"/>
</dbReference>
<evidence type="ECO:0000256" key="10">
    <source>
        <dbReference type="SAM" id="Phobius"/>
    </source>
</evidence>
<dbReference type="EMBL" id="MT598235">
    <property type="protein sequence ID" value="QNH68044.1"/>
    <property type="molecule type" value="mRNA"/>
</dbReference>
<dbReference type="PANTHER" id="PTHR21137">
    <property type="entry name" value="ODORANT RECEPTOR"/>
    <property type="match status" value="1"/>
</dbReference>
<keyword evidence="5" id="KW-0552">Olfaction</keyword>
<proteinExistence type="evidence at transcript level"/>
<dbReference type="GO" id="GO:0004984">
    <property type="term" value="F:olfactory receptor activity"/>
    <property type="evidence" value="ECO:0007669"/>
    <property type="project" value="InterPro"/>
</dbReference>
<keyword evidence="7 10" id="KW-0472">Membrane</keyword>
<feature type="transmembrane region" description="Helical" evidence="10">
    <location>
        <begin position="80"/>
        <end position="100"/>
    </location>
</feature>
<comment type="subcellular location">
    <subcellularLocation>
        <location evidence="1">Cell membrane</location>
        <topology evidence="1">Multi-pass membrane protein</topology>
    </subcellularLocation>
</comment>
<accession>A0A7G7WNB8</accession>
<dbReference type="InterPro" id="IPR004117">
    <property type="entry name" value="7tm6_olfct_rcpt"/>
</dbReference>
<reference evidence="11" key="2">
    <citation type="submission" date="2020-06" db="EMBL/GenBank/DDBJ databases">
        <authorList>
            <person name="Qian J."/>
        </authorList>
    </citation>
    <scope>NUCLEOTIDE SEQUENCE</scope>
    <source>
        <tissue evidence="11">Antenna</tissue>
    </source>
</reference>
<evidence type="ECO:0000256" key="1">
    <source>
        <dbReference type="ARBA" id="ARBA00004651"/>
    </source>
</evidence>
<dbReference type="PANTHER" id="PTHR21137:SF35">
    <property type="entry name" value="ODORANT RECEPTOR 19A-RELATED"/>
    <property type="match status" value="1"/>
</dbReference>
<organism evidence="11">
    <name type="scientific">Apriona germarii</name>
    <name type="common">Mulberry longhorn beetle</name>
    <name type="synonym">Lamia germarii</name>
    <dbReference type="NCBI Taxonomy" id="157307"/>
    <lineage>
        <taxon>Eukaryota</taxon>
        <taxon>Metazoa</taxon>
        <taxon>Ecdysozoa</taxon>
        <taxon>Arthropoda</taxon>
        <taxon>Hexapoda</taxon>
        <taxon>Insecta</taxon>
        <taxon>Pterygota</taxon>
        <taxon>Neoptera</taxon>
        <taxon>Endopterygota</taxon>
        <taxon>Coleoptera</taxon>
        <taxon>Polyphaga</taxon>
        <taxon>Cucujiformia</taxon>
        <taxon>Chrysomeloidea</taxon>
        <taxon>Cerambycidae</taxon>
        <taxon>Lamiinae</taxon>
        <taxon>Batocerini</taxon>
        <taxon>Apriona</taxon>
    </lineage>
</organism>
<evidence type="ECO:0000256" key="9">
    <source>
        <dbReference type="ARBA" id="ARBA00023224"/>
    </source>
</evidence>
<evidence type="ECO:0000256" key="8">
    <source>
        <dbReference type="ARBA" id="ARBA00023170"/>
    </source>
</evidence>
<evidence type="ECO:0000256" key="3">
    <source>
        <dbReference type="ARBA" id="ARBA00022606"/>
    </source>
</evidence>
<keyword evidence="6 10" id="KW-1133">Transmembrane helix</keyword>